<organism evidence="3 4">
    <name type="scientific">Papaver somniferum</name>
    <name type="common">Opium poppy</name>
    <dbReference type="NCBI Taxonomy" id="3469"/>
    <lineage>
        <taxon>Eukaryota</taxon>
        <taxon>Viridiplantae</taxon>
        <taxon>Streptophyta</taxon>
        <taxon>Embryophyta</taxon>
        <taxon>Tracheophyta</taxon>
        <taxon>Spermatophyta</taxon>
        <taxon>Magnoliopsida</taxon>
        <taxon>Ranunculales</taxon>
        <taxon>Papaveraceae</taxon>
        <taxon>Papaveroideae</taxon>
        <taxon>Papaver</taxon>
    </lineage>
</organism>
<accession>A0A4Y7IKW6</accession>
<keyword evidence="4" id="KW-1185">Reference proteome</keyword>
<gene>
    <name evidence="3" type="ORF">C5167_041304</name>
</gene>
<evidence type="ECO:0000256" key="1">
    <source>
        <dbReference type="ARBA" id="ARBA00023054"/>
    </source>
</evidence>
<evidence type="ECO:0000313" key="4">
    <source>
        <dbReference type="Proteomes" id="UP000316621"/>
    </source>
</evidence>
<dbReference type="PROSITE" id="PS50144">
    <property type="entry name" value="MATH"/>
    <property type="match status" value="1"/>
</dbReference>
<dbReference type="CDD" id="cd00121">
    <property type="entry name" value="MATH"/>
    <property type="match status" value="1"/>
</dbReference>
<protein>
    <recommendedName>
        <fullName evidence="2">MATH domain-containing protein</fullName>
    </recommendedName>
</protein>
<dbReference type="InterPro" id="IPR008974">
    <property type="entry name" value="TRAF-like"/>
</dbReference>
<name>A0A4Y7IKW6_PAPSO</name>
<dbReference type="STRING" id="3469.A0A4Y7IKW6"/>
<dbReference type="InterPro" id="IPR050804">
    <property type="entry name" value="MCC"/>
</dbReference>
<dbReference type="PANTHER" id="PTHR46236:SF35">
    <property type="entry name" value="MATH DOMAIN-CONTAINING PROTEIN"/>
    <property type="match status" value="1"/>
</dbReference>
<dbReference type="Gene3D" id="2.60.210.10">
    <property type="entry name" value="Apoptosis, Tumor Necrosis Factor Receptor Associated Protein 2, Chain A"/>
    <property type="match status" value="1"/>
</dbReference>
<dbReference type="EMBL" id="CM010715">
    <property type="protein sequence ID" value="RZC48371.1"/>
    <property type="molecule type" value="Genomic_DNA"/>
</dbReference>
<dbReference type="Pfam" id="PF22486">
    <property type="entry name" value="MATH_2"/>
    <property type="match status" value="1"/>
</dbReference>
<evidence type="ECO:0000259" key="2">
    <source>
        <dbReference type="PROSITE" id="PS50144"/>
    </source>
</evidence>
<dbReference type="OrthoDB" id="1093087at2759"/>
<dbReference type="Gramene" id="RZC48371">
    <property type="protein sequence ID" value="RZC48371"/>
    <property type="gene ID" value="C5167_041304"/>
</dbReference>
<keyword evidence="1" id="KW-0175">Coiled coil</keyword>
<dbReference type="AlphaFoldDB" id="A0A4Y7IKW6"/>
<evidence type="ECO:0000313" key="3">
    <source>
        <dbReference type="EMBL" id="RZC48371.1"/>
    </source>
</evidence>
<sequence length="151" mass="17515">MALVTYNHREIAVSSSNSIKNVTHTTRFTWEIPNFSRSNVRQGHQSEVFSVGGHKWKLGAYGDKDNNKLSVFLLRADSTNNMPYVEYKFTVMSTNERNNVIRVSNHQYTRRDPHRRLGYDPLMPLLDFFDPAKGYIIRNTCTIRVEISCRG</sequence>
<dbReference type="InterPro" id="IPR002083">
    <property type="entry name" value="MATH/TRAF_dom"/>
</dbReference>
<dbReference type="PANTHER" id="PTHR46236">
    <property type="entry name" value="TRAF-LIKE SUPERFAMILY PROTEIN"/>
    <property type="match status" value="1"/>
</dbReference>
<reference evidence="3 4" key="1">
    <citation type="journal article" date="2018" name="Science">
        <title>The opium poppy genome and morphinan production.</title>
        <authorList>
            <person name="Guo L."/>
            <person name="Winzer T."/>
            <person name="Yang X."/>
            <person name="Li Y."/>
            <person name="Ning Z."/>
            <person name="He Z."/>
            <person name="Teodor R."/>
            <person name="Lu Y."/>
            <person name="Bowser T.A."/>
            <person name="Graham I.A."/>
            <person name="Ye K."/>
        </authorList>
    </citation>
    <scope>NUCLEOTIDE SEQUENCE [LARGE SCALE GENOMIC DNA]</scope>
    <source>
        <strain evidence="4">cv. HN1</strain>
        <tissue evidence="3">Leaves</tissue>
    </source>
</reference>
<dbReference type="Proteomes" id="UP000316621">
    <property type="component" value="Chromosome 1"/>
</dbReference>
<feature type="domain" description="MATH" evidence="2">
    <location>
        <begin position="25"/>
        <end position="147"/>
    </location>
</feature>
<proteinExistence type="predicted"/>
<dbReference type="SUPFAM" id="SSF49599">
    <property type="entry name" value="TRAF domain-like"/>
    <property type="match status" value="1"/>
</dbReference>